<keyword evidence="3 6" id="KW-0812">Transmembrane</keyword>
<comment type="caution">
    <text evidence="8">The sequence shown here is derived from an EMBL/GenBank/DDBJ whole genome shotgun (WGS) entry which is preliminary data.</text>
</comment>
<dbReference type="NCBIfam" id="TIGR00704">
    <property type="entry name" value="NaPi_cotrn_rel"/>
    <property type="match status" value="1"/>
</dbReference>
<dbReference type="InterPro" id="IPR026022">
    <property type="entry name" value="PhoU_dom"/>
</dbReference>
<feature type="transmembrane region" description="Helical" evidence="6">
    <location>
        <begin position="106"/>
        <end position="122"/>
    </location>
</feature>
<proteinExistence type="predicted"/>
<dbReference type="GO" id="GO:0005436">
    <property type="term" value="F:sodium:phosphate symporter activity"/>
    <property type="evidence" value="ECO:0007669"/>
    <property type="project" value="InterPro"/>
</dbReference>
<protein>
    <submittedName>
        <fullName evidence="8">Na/Pi cotransporter family protein</fullName>
    </submittedName>
</protein>
<evidence type="ECO:0000256" key="2">
    <source>
        <dbReference type="ARBA" id="ARBA00022475"/>
    </source>
</evidence>
<dbReference type="EMBL" id="SCFR01000021">
    <property type="protein sequence ID" value="TFF65310.1"/>
    <property type="molecule type" value="Genomic_DNA"/>
</dbReference>
<dbReference type="Pfam" id="PF02690">
    <property type="entry name" value="Na_Pi_cotrans"/>
    <property type="match status" value="1"/>
</dbReference>
<keyword evidence="4 6" id="KW-1133">Transmembrane helix</keyword>
<feature type="transmembrane region" description="Helical" evidence="6">
    <location>
        <begin position="129"/>
        <end position="147"/>
    </location>
</feature>
<name>A0A4R9C3A7_9FIRM</name>
<gene>
    <name evidence="8" type="ORF">EQF91_06135</name>
</gene>
<dbReference type="PANTHER" id="PTHR10010:SF46">
    <property type="entry name" value="SODIUM-DEPENDENT PHOSPHATE TRANSPORT PROTEIN 2B"/>
    <property type="match status" value="1"/>
</dbReference>
<organism evidence="8 9">
    <name type="scientific">Helcococcus ovis</name>
    <dbReference type="NCBI Taxonomy" id="72026"/>
    <lineage>
        <taxon>Bacteria</taxon>
        <taxon>Bacillati</taxon>
        <taxon>Bacillota</taxon>
        <taxon>Tissierellia</taxon>
        <taxon>Tissierellales</taxon>
        <taxon>Peptoniphilaceae</taxon>
        <taxon>Helcococcus</taxon>
    </lineage>
</organism>
<accession>A0A4R9C3A7</accession>
<dbReference type="InterPro" id="IPR004633">
    <property type="entry name" value="NaPi_cotrn-rel/YqeW-like"/>
</dbReference>
<reference evidence="8 9" key="1">
    <citation type="submission" date="2019-01" db="EMBL/GenBank/DDBJ databases">
        <title>Draft Genome Sequences of Helcococcus ovis Strains Isolated from the Uterus and Vagina of Dairy Cows with Metritis.</title>
        <authorList>
            <person name="Cunha F."/>
            <person name="Jeon S.J."/>
            <person name="Kutzer P."/>
            <person name="Galvao K.N."/>
        </authorList>
    </citation>
    <scope>NUCLEOTIDE SEQUENCE [LARGE SCALE GENOMIC DNA]</scope>
    <source>
        <strain evidence="8 9">KG-37</strain>
    </source>
</reference>
<evidence type="ECO:0000313" key="8">
    <source>
        <dbReference type="EMBL" id="TFF65310.1"/>
    </source>
</evidence>
<dbReference type="GO" id="GO:0044341">
    <property type="term" value="P:sodium-dependent phosphate transport"/>
    <property type="evidence" value="ECO:0007669"/>
    <property type="project" value="InterPro"/>
</dbReference>
<evidence type="ECO:0000259" key="7">
    <source>
        <dbReference type="Pfam" id="PF01895"/>
    </source>
</evidence>
<dbReference type="NCBIfam" id="NF037997">
    <property type="entry name" value="Na_Pi_symport"/>
    <property type="match status" value="1"/>
</dbReference>
<dbReference type="InterPro" id="IPR038078">
    <property type="entry name" value="PhoU-like_sf"/>
</dbReference>
<dbReference type="InterPro" id="IPR003841">
    <property type="entry name" value="Na/Pi_transpt"/>
</dbReference>
<evidence type="ECO:0000313" key="9">
    <source>
        <dbReference type="Proteomes" id="UP000297454"/>
    </source>
</evidence>
<feature type="transmembrane region" description="Helical" evidence="6">
    <location>
        <begin position="208"/>
        <end position="230"/>
    </location>
</feature>
<evidence type="ECO:0000256" key="6">
    <source>
        <dbReference type="SAM" id="Phobius"/>
    </source>
</evidence>
<dbReference type="PANTHER" id="PTHR10010">
    <property type="entry name" value="SOLUTE CARRIER FAMILY 34 SODIUM PHOSPHATE , MEMBER 2-RELATED"/>
    <property type="match status" value="1"/>
</dbReference>
<sequence>MQQISMLLGGFALFLFGMHEMGKGLELLAGNKLQDILEKLTSNKYVGVLIGAIVTAIIQSSSATTVMTVGFVNSKILSLTQAIHIIMGANIGTTVTGLLLTLDIKLVAPVITFVGMAMMLFVKKRKYKYAGTILFGFGTLFMGMNIMGEAVKPLAKNVAFTSLLARSSNPVIGILEGALFTAIIQSSSATTGILITFASTGIIEFSSAFYLVLGTNIGTCITSILSSFGTSKNAKRVAVSHVLFNVFGTIIFTIFALVLPVIPWIQSWTTNVAQQIAFLHTAFNIVTTLLILPLSNVLVEISKKIIQGKDHRDIGLSLMYLNPAAYHDTIPTIAGIKQESLRMLDYAKSNLQLSVKNLLKHDDDKAATIEFNEEVIDYLNREITKVTVKSMTNDLNKYQYKHLSYYLKSCANIERLGDYAYNISNLENAMYSKQIKFSNEAKMEIIEITSELEKMFDVVYESLRDNEFDMKKISKFSFKISELADRNRENSIQRLKSEISNAEAGLMYDKLYTYLMRIRDHLLNISRQYETIYQ</sequence>
<keyword evidence="2" id="KW-1003">Cell membrane</keyword>
<dbReference type="SUPFAM" id="SSF109755">
    <property type="entry name" value="PhoU-like"/>
    <property type="match status" value="1"/>
</dbReference>
<feature type="transmembrane region" description="Helical" evidence="6">
    <location>
        <begin position="277"/>
        <end position="299"/>
    </location>
</feature>
<feature type="domain" description="PhoU" evidence="7">
    <location>
        <begin position="342"/>
        <end position="425"/>
    </location>
</feature>
<dbReference type="AlphaFoldDB" id="A0A4R9C3A7"/>
<feature type="transmembrane region" description="Helical" evidence="6">
    <location>
        <begin position="82"/>
        <end position="100"/>
    </location>
</feature>
<evidence type="ECO:0000256" key="5">
    <source>
        <dbReference type="ARBA" id="ARBA00023136"/>
    </source>
</evidence>
<evidence type="ECO:0000256" key="3">
    <source>
        <dbReference type="ARBA" id="ARBA00022692"/>
    </source>
</evidence>
<evidence type="ECO:0000256" key="1">
    <source>
        <dbReference type="ARBA" id="ARBA00004651"/>
    </source>
</evidence>
<comment type="subcellular location">
    <subcellularLocation>
        <location evidence="1">Cell membrane</location>
        <topology evidence="1">Multi-pass membrane protein</topology>
    </subcellularLocation>
</comment>
<dbReference type="Gene3D" id="1.20.58.220">
    <property type="entry name" value="Phosphate transport system protein phou homolog 2, domain 2"/>
    <property type="match status" value="1"/>
</dbReference>
<feature type="transmembrane region" description="Helical" evidence="6">
    <location>
        <begin position="46"/>
        <end position="70"/>
    </location>
</feature>
<dbReference type="GO" id="GO:0005886">
    <property type="term" value="C:plasma membrane"/>
    <property type="evidence" value="ECO:0007669"/>
    <property type="project" value="UniProtKB-SubCell"/>
</dbReference>
<dbReference type="Pfam" id="PF01895">
    <property type="entry name" value="PhoU"/>
    <property type="match status" value="1"/>
</dbReference>
<feature type="transmembrane region" description="Helical" evidence="6">
    <location>
        <begin position="242"/>
        <end position="265"/>
    </location>
</feature>
<evidence type="ECO:0000256" key="4">
    <source>
        <dbReference type="ARBA" id="ARBA00022989"/>
    </source>
</evidence>
<dbReference type="Proteomes" id="UP000297454">
    <property type="component" value="Unassembled WGS sequence"/>
</dbReference>
<dbReference type="RefSeq" id="WP_134744205.1">
    <property type="nucleotide sequence ID" value="NZ_CP119761.1"/>
</dbReference>
<keyword evidence="9" id="KW-1185">Reference proteome</keyword>
<keyword evidence="5 6" id="KW-0472">Membrane</keyword>